<dbReference type="AlphaFoldDB" id="A0A176WM77"/>
<keyword evidence="2" id="KW-1185">Reference proteome</keyword>
<dbReference type="EMBL" id="LVLJ01000437">
    <property type="protein sequence ID" value="OAE34238.1"/>
    <property type="molecule type" value="Genomic_DNA"/>
</dbReference>
<dbReference type="Proteomes" id="UP000077202">
    <property type="component" value="Unassembled WGS sequence"/>
</dbReference>
<reference evidence="1" key="1">
    <citation type="submission" date="2016-03" db="EMBL/GenBank/DDBJ databases">
        <title>Mechanisms controlling the formation of the plant cell surface in tip-growing cells are functionally conserved among land plants.</title>
        <authorList>
            <person name="Honkanen S."/>
            <person name="Jones V.A."/>
            <person name="Morieri G."/>
            <person name="Champion C."/>
            <person name="Hetherington A.J."/>
            <person name="Kelly S."/>
            <person name="Saint-Marcoux D."/>
            <person name="Proust H."/>
            <person name="Prescott H."/>
            <person name="Dolan L."/>
        </authorList>
    </citation>
    <scope>NUCLEOTIDE SEQUENCE [LARGE SCALE GENOMIC DNA]</scope>
    <source>
        <tissue evidence="1">Whole gametophyte</tissue>
    </source>
</reference>
<organism evidence="1 2">
    <name type="scientific">Marchantia polymorpha subsp. ruderalis</name>
    <dbReference type="NCBI Taxonomy" id="1480154"/>
    <lineage>
        <taxon>Eukaryota</taxon>
        <taxon>Viridiplantae</taxon>
        <taxon>Streptophyta</taxon>
        <taxon>Embryophyta</taxon>
        <taxon>Marchantiophyta</taxon>
        <taxon>Marchantiopsida</taxon>
        <taxon>Marchantiidae</taxon>
        <taxon>Marchantiales</taxon>
        <taxon>Marchantiaceae</taxon>
        <taxon>Marchantia</taxon>
    </lineage>
</organism>
<sequence>MNDWSNQNLKGFYVVTAHLVDIKTLSPKSILFTILDVKCGTGVGRRVGTPLFEHLKGMGTGVLTRFLNVVSDNGFDAIVAVRRLFQLINASVGFEQIPNFNHVMQNLAADHKPTLNMLPLSIVHLVKHCETSELQLSAINSRITLTGMQEKIEEYVKLLVLEPAIVAAYLNTQIAKPSDPMELKKLKDLIRSTLQRRYSVELQFRNSTVESEEPINSIFQALFQPHSDNSMLDEMDAKILKVSGNRAITAAIGSTNKDNPTDEIEDVVNQLKIVQDNWYKEVFDDGVVYMLNSQFEEMVFESNLN</sequence>
<proteinExistence type="predicted"/>
<gene>
    <name evidence="1" type="ORF">AXG93_1099s1170</name>
</gene>
<comment type="caution">
    <text evidence="1">The sequence shown here is derived from an EMBL/GenBank/DDBJ whole genome shotgun (WGS) entry which is preliminary data.</text>
</comment>
<evidence type="ECO:0000313" key="1">
    <source>
        <dbReference type="EMBL" id="OAE34238.1"/>
    </source>
</evidence>
<evidence type="ECO:0000313" key="2">
    <source>
        <dbReference type="Proteomes" id="UP000077202"/>
    </source>
</evidence>
<accession>A0A176WM77</accession>
<protein>
    <submittedName>
        <fullName evidence="1">Uncharacterized protein</fullName>
    </submittedName>
</protein>
<name>A0A176WM77_MARPO</name>